<feature type="region of interest" description="Disordered" evidence="4">
    <location>
        <begin position="799"/>
        <end position="821"/>
    </location>
</feature>
<dbReference type="GO" id="GO:0005576">
    <property type="term" value="C:extracellular region"/>
    <property type="evidence" value="ECO:0007669"/>
    <property type="project" value="UniProtKB-SubCell"/>
</dbReference>
<dbReference type="Pfam" id="PF05860">
    <property type="entry name" value="TPS"/>
    <property type="match status" value="1"/>
</dbReference>
<evidence type="ECO:0000259" key="5">
    <source>
        <dbReference type="SMART" id="SM00912"/>
    </source>
</evidence>
<feature type="region of interest" description="Disordered" evidence="4">
    <location>
        <begin position="1"/>
        <end position="27"/>
    </location>
</feature>
<dbReference type="EMBL" id="CP038149">
    <property type="protein sequence ID" value="QBQ98962.1"/>
    <property type="molecule type" value="Genomic_DNA"/>
</dbReference>
<evidence type="ECO:0000256" key="4">
    <source>
        <dbReference type="SAM" id="MobiDB-lite"/>
    </source>
</evidence>
<dbReference type="OrthoDB" id="218680at2"/>
<dbReference type="InterPro" id="IPR006626">
    <property type="entry name" value="PbH1"/>
</dbReference>
<dbReference type="InterPro" id="IPR050909">
    <property type="entry name" value="Bact_Autotransporter_VF"/>
</dbReference>
<dbReference type="Proteomes" id="UP000295727">
    <property type="component" value="Chromosome 2"/>
</dbReference>
<dbReference type="InterPro" id="IPR012334">
    <property type="entry name" value="Pectin_lyas_fold"/>
</dbReference>
<reference evidence="6 7" key="1">
    <citation type="submission" date="2019-03" db="EMBL/GenBank/DDBJ databases">
        <title>Paraburkholderia sp. 7MH5, isolated from subtropical forest soil.</title>
        <authorList>
            <person name="Gao Z.-H."/>
            <person name="Qiu L.-H."/>
        </authorList>
    </citation>
    <scope>NUCLEOTIDE SEQUENCE [LARGE SCALE GENOMIC DNA]</scope>
    <source>
        <strain evidence="6 7">7MH5</strain>
    </source>
</reference>
<feature type="compositionally biased region" description="Low complexity" evidence="4">
    <location>
        <begin position="799"/>
        <end position="811"/>
    </location>
</feature>
<dbReference type="SMART" id="SM00912">
    <property type="entry name" value="Haemagg_act"/>
    <property type="match status" value="1"/>
</dbReference>
<dbReference type="PANTHER" id="PTHR12338">
    <property type="entry name" value="AUTOTRANSPORTER"/>
    <property type="match status" value="1"/>
</dbReference>
<evidence type="ECO:0000256" key="2">
    <source>
        <dbReference type="ARBA" id="ARBA00022525"/>
    </source>
</evidence>
<keyword evidence="3" id="KW-0732">Signal</keyword>
<dbReference type="Gene3D" id="2.160.20.10">
    <property type="entry name" value="Single-stranded right-handed beta-helix, Pectin lyase-like"/>
    <property type="match status" value="1"/>
</dbReference>
<dbReference type="KEGG" id="ppai:E1956_17095"/>
<gene>
    <name evidence="6" type="ORF">E1956_17095</name>
</gene>
<evidence type="ECO:0000256" key="3">
    <source>
        <dbReference type="ARBA" id="ARBA00022729"/>
    </source>
</evidence>
<dbReference type="InterPro" id="IPR008638">
    <property type="entry name" value="FhaB/CdiA-like_TPS"/>
</dbReference>
<comment type="subcellular location">
    <subcellularLocation>
        <location evidence="1">Secreted</location>
    </subcellularLocation>
</comment>
<dbReference type="SUPFAM" id="SSF51126">
    <property type="entry name" value="Pectin lyase-like"/>
    <property type="match status" value="1"/>
</dbReference>
<dbReference type="NCBIfam" id="TIGR01901">
    <property type="entry name" value="adhes_NPXG"/>
    <property type="match status" value="1"/>
</dbReference>
<name>A0A4V1AZE2_9BURK</name>
<proteinExistence type="predicted"/>
<evidence type="ECO:0000313" key="7">
    <source>
        <dbReference type="Proteomes" id="UP000295727"/>
    </source>
</evidence>
<evidence type="ECO:0000256" key="1">
    <source>
        <dbReference type="ARBA" id="ARBA00004613"/>
    </source>
</evidence>
<dbReference type="PANTHER" id="PTHR12338:SF8">
    <property type="entry name" value="HEME_HEMOPEXIN-BINDING PROTEIN"/>
    <property type="match status" value="1"/>
</dbReference>
<feature type="domain" description="Filamentous haemagglutinin FhaB/tRNA nuclease CdiA-like TPS" evidence="5">
    <location>
        <begin position="67"/>
        <end position="180"/>
    </location>
</feature>
<dbReference type="InterPro" id="IPR011050">
    <property type="entry name" value="Pectin_lyase_fold/virulence"/>
</dbReference>
<sequence>MNERGDNRPGGATGRACGTARDGHPGVAAPRRRAHARLAAKHAHPLQAKAIASVVAALFEAIWASSVLANPTGAQVVAGGVTVSSPSSTQMNITQSTPNAIVNWNTFSIGAGEAVNIAQPSVTSALLNRVVGNDPSNIAGRLSANGRVFLVNPAGVIFAPGSSVNVGSLVASTLGISNADFLAGNFHFVGNAPGAVVNAGSITAADGGTIALLGGSVTNSGMVAAKLGTVAVGAGSDVTLDFAGDGLTTLKVNSGAANAFLGNTGTLAADGGTVVMSAQTADALAGTVINQQGIVRAQSLAARDGHIVLDGGTNGETLVSGTLDASGGAGLTGGQVDVTGYNVALLAGANVNASGAAGGGSVRFGGGSAGKDPTIRDANAVWMDPNAQIHADALTNGNGGHIVAYGTTAARLYGTLTANGGPQGGNGGYIETSGHYLDTSGATVQALAPKGKGGTWELDPFELDIVAQPTGTPASGPTSTGSSSVMFGPDPNSSVLMFTAIENELNSGTSVTVSTVNSPASPNGVGTINVEAPIQMTGTAPATLKLSASGSINVYDNIFSTGGPLGVVIDANIGGTSPAYMVTLQSVNIATNGGAVAIGTNGASQVSIQSTTISTSGGNLTITGTAPTSDSAVNAVDIENSQITTGAGTLAVTGTIGTASAGSNGGGNGLYLYNSSLSVTSGNVTLDGTIYTDTTGYGVDLVDSSVGTTTGNIDLTGTALGTAAGSGNNFVTGVYLNYGYTAPTTGATLQPTLQTTSGNIAMTGTASGSGAIGTWLQTATVENTTGQITLNGTVNTAAATSTSTSPVTVSARQPELSGGDGPWGVGLVDSTLGNSSGNINVNGIVQAQYDYGVGTEISSSVIGTTSGAITLTGLSSGTPAANTSVQGIVLENPGSIVPVGVVAAVQLPAAGGTTAIQSDTGSISIYGSGTGTGTQGVLITSGTTIESTGGGAIDIRGAVRGGPQPTGSSSNVQNDAGVVINNATINSSIGAAPSVSGTQGSIAIAGSTDTADYGLVLGNGLSGYFGEGSVTISTGTSGTLVLRAANDGTVTSLGANGLTVQVPLGTLAILPGSVDPSSFALVAQNATPITLYGTGAGLSIDQPTLGLLTQDVGTVVVGSDTHTGLITVNGVCVGESVTCVSMPTFTTATNLTLENDGSGSQGIQLLYGLSLGTGNTLTLASAGTVTQGGAIQTSTLGLAGPGTFTLTNASNTVGTLMTAGTGSADFVDSQNVSLNVASMAGFATASGAFTSLGSTTALSIAGDLTVSTPTASISVSAPIESTASGTATLTLSAGGGISIDAAGVSQGNDTIGAGTGAGPLNVTLDANTGGTGGNQYVGIVNTTFNTNGGNFTIGDTGSSVVSISNATIDTQGGAVNITGTNGFGDGVAIGYSAISAAGGNVTITGTSLYDGNGITLNQSTIGTTNGTIQLTGTGNANAITGQSIFNGVLISGAGPGGAAAIDVTGTGAVTLTGTMLYGPGDGVQLANASIVANGGAIGLSSTASGSTAVTGIQLNTSTIGNTSGAVTLTGNGSIEGVALSYSSIATGSGNTTLTGTATGNGIGIGLSSTALSTSGGSITLTGTGGTSASSFAYGVESLNVGSGAPGTTLTTGGNGAIAITGTATGGFGQGVDLGGAVLTTAGGGVTVTGTANVTSSGAGVGLFNTQMSSGAGNVLIDGTTNVAPGQPFADGTGITAFNSSILTTSGTVTLSGTTTGAPSIAYGTLLSGGYTANGSTTVQPTIQTGSGAIAVKGSVPATSSGSLAVDLISSDLTSTSGTIALTGLTTGTPTTGLSSTGVVLGAANSDSSSSSLVTVSTPPTTLTTGSGTLSIYGSGSGSGAQGVLVADGSQITSNNGGAIDIRGVVTSPTTSTSGGNIQYDYGTLIYNGTISATAPNTTISIAGSTNTSDAGVALGAVPVPSSNFYYTSGTVQVNAGVNGTLAVRAANDGTVTSFADSGAAITSSGGTLVFMPASVNPTTFAFTALDATPITLFGTGAAGLSIEAATYSLFSGFSTLVLGSSTQTGLITVSGVCPSQGACSSLSKPTTNQSLTLINTGSGSQGIQLLYGISLGSNTLTLASAGAVTDPGGIQAAGLLLQGPGNFTLNDPQNDVGVLAMLNAGNVNFLNSTSFVIGPIVSRSFDAASNAATTIDATNSTLTGNLLAQAATGGIGLGGGTAAPNGPTGGKNTNLSAGGTIDLVMENGVFTDNGTGSISATNGWRIWASTWNGETRGNVQPNTAQPNFYGCSYGAGCSWGGVVPLSGDHFVYVARPTVIVTANGEVKIEGAPNPNFGFTISGLINGDPGSTLSGTLSSSATSGSPPGQYAIDPAFFSSVGYIVQNVPGTLTVTAPPPAAPRYDPDLPLAVSAMQSFFGMSEKTFVYENNLQGTNICVGSNQPLFTTTPPGDNQDLLAVEWKRVRSQPNLNSCMLLNGQHGCGDF</sequence>
<keyword evidence="2" id="KW-0964">Secreted</keyword>
<evidence type="ECO:0000313" key="6">
    <source>
        <dbReference type="EMBL" id="QBQ98962.1"/>
    </source>
</evidence>
<dbReference type="SMART" id="SM00710">
    <property type="entry name" value="PbH1"/>
    <property type="match status" value="15"/>
</dbReference>
<organism evidence="6 7">
    <name type="scientific">Paraburkholderia pallida</name>
    <dbReference type="NCBI Taxonomy" id="2547399"/>
    <lineage>
        <taxon>Bacteria</taxon>
        <taxon>Pseudomonadati</taxon>
        <taxon>Pseudomonadota</taxon>
        <taxon>Betaproteobacteria</taxon>
        <taxon>Burkholderiales</taxon>
        <taxon>Burkholderiaceae</taxon>
        <taxon>Paraburkholderia</taxon>
    </lineage>
</organism>
<keyword evidence="7" id="KW-1185">Reference proteome</keyword>
<accession>A0A4V1AZE2</accession>
<protein>
    <submittedName>
        <fullName evidence="6">Filamentous hemagglutinin N-terminal domain-containing protein</fullName>
    </submittedName>
</protein>